<keyword evidence="2" id="KW-1185">Reference proteome</keyword>
<reference evidence="1" key="1">
    <citation type="submission" date="2023-06" db="EMBL/GenBank/DDBJ databases">
        <title>Survivors Of The Sea: Transcriptome response of Skeletonema marinoi to long-term dormancy.</title>
        <authorList>
            <person name="Pinder M.I.M."/>
            <person name="Kourtchenko O."/>
            <person name="Robertson E.K."/>
            <person name="Larsson T."/>
            <person name="Maumus F."/>
            <person name="Osuna-Cruz C.M."/>
            <person name="Vancaester E."/>
            <person name="Stenow R."/>
            <person name="Vandepoele K."/>
            <person name="Ploug H."/>
            <person name="Bruchert V."/>
            <person name="Godhe A."/>
            <person name="Topel M."/>
        </authorList>
    </citation>
    <scope>NUCLEOTIDE SEQUENCE</scope>
    <source>
        <strain evidence="1">R05AC</strain>
    </source>
</reference>
<proteinExistence type="predicted"/>
<dbReference type="Proteomes" id="UP001224775">
    <property type="component" value="Unassembled WGS sequence"/>
</dbReference>
<evidence type="ECO:0008006" key="3">
    <source>
        <dbReference type="Google" id="ProtNLM"/>
    </source>
</evidence>
<protein>
    <recommendedName>
        <fullName evidence="3">Fe2OG dioxygenase domain-containing protein</fullName>
    </recommendedName>
</protein>
<evidence type="ECO:0000313" key="1">
    <source>
        <dbReference type="EMBL" id="KAK1744511.1"/>
    </source>
</evidence>
<comment type="caution">
    <text evidence="1">The sequence shown here is derived from an EMBL/GenBank/DDBJ whole genome shotgun (WGS) entry which is preliminary data.</text>
</comment>
<dbReference type="EMBL" id="JATAAI010000007">
    <property type="protein sequence ID" value="KAK1744511.1"/>
    <property type="molecule type" value="Genomic_DNA"/>
</dbReference>
<accession>A0AAD8YG45</accession>
<evidence type="ECO:0000313" key="2">
    <source>
        <dbReference type="Proteomes" id="UP001224775"/>
    </source>
</evidence>
<organism evidence="1 2">
    <name type="scientific">Skeletonema marinoi</name>
    <dbReference type="NCBI Taxonomy" id="267567"/>
    <lineage>
        <taxon>Eukaryota</taxon>
        <taxon>Sar</taxon>
        <taxon>Stramenopiles</taxon>
        <taxon>Ochrophyta</taxon>
        <taxon>Bacillariophyta</taxon>
        <taxon>Coscinodiscophyceae</taxon>
        <taxon>Thalassiosirophycidae</taxon>
        <taxon>Thalassiosirales</taxon>
        <taxon>Skeletonemataceae</taxon>
        <taxon>Skeletonema</taxon>
        <taxon>Skeletonema marinoi-dohrnii complex</taxon>
    </lineage>
</organism>
<dbReference type="Gene3D" id="2.60.120.620">
    <property type="entry name" value="q2cbj1_9rhob like domain"/>
    <property type="match status" value="1"/>
</dbReference>
<gene>
    <name evidence="1" type="ORF">QTG54_005044</name>
</gene>
<sequence length="283" mass="31524">MLQDSTYSKRKEASGQGWQEHFVNQLAASKTQSVGEAVSQCLSYVTLSNFASVDEMQILHQAAMDVKIQSSNSNLQEDTNDGTHVMGATVAAHHNCTRYSVEQLLNSNAKEISALFLHRLLRFLDGSSHWEEEGEEEVCEPIEEIMLELGRMVFGHADWTDSTVKWYTEPDHTGTLHPEPKVNIYDVGGFFKKHEDGMDMTLLVVLNDSFAGGGTAFYCHHDDDNDGESVSKLPDRVERAESGTAIIWGAYMKHMGLPITSGQRSIFVGSFDLEENVENESNV</sequence>
<dbReference type="AlphaFoldDB" id="A0AAD8YG45"/>
<name>A0AAD8YG45_9STRA</name>